<comment type="similarity">
    <text evidence="2">Belongs to the 5'-nucleotidase family.</text>
</comment>
<dbReference type="InterPro" id="IPR029052">
    <property type="entry name" value="Metallo-depent_PP-like"/>
</dbReference>
<dbReference type="Pfam" id="PF00149">
    <property type="entry name" value="Metallophos"/>
    <property type="match status" value="1"/>
</dbReference>
<feature type="domain" description="5'-Nucleotidase C-terminal" evidence="4">
    <location>
        <begin position="416"/>
        <end position="568"/>
    </location>
</feature>
<dbReference type="Pfam" id="PF02872">
    <property type="entry name" value="5_nucleotid_C"/>
    <property type="match status" value="1"/>
</dbReference>
<dbReference type="RefSeq" id="WP_008485488.1">
    <property type="nucleotide sequence ID" value="NZ_AMRI01000019.1"/>
</dbReference>
<evidence type="ECO:0000313" key="5">
    <source>
        <dbReference type="EMBL" id="EKE71012.1"/>
    </source>
</evidence>
<evidence type="ECO:0000256" key="1">
    <source>
        <dbReference type="ARBA" id="ARBA00022729"/>
    </source>
</evidence>
<dbReference type="InterPro" id="IPR036907">
    <property type="entry name" value="5'-Nucleotdase_C_sf"/>
</dbReference>
<dbReference type="AlphaFoldDB" id="K2J802"/>
<dbReference type="PROSITE" id="PS51257">
    <property type="entry name" value="PROKAR_LIPOPROTEIN"/>
    <property type="match status" value="1"/>
</dbReference>
<dbReference type="InterPro" id="IPR008334">
    <property type="entry name" value="5'-Nucleotdase_C"/>
</dbReference>
<protein>
    <submittedName>
        <fullName evidence="5">5'-nucleotidase</fullName>
    </submittedName>
</protein>
<dbReference type="STRING" id="745411.B3C1_13489"/>
<keyword evidence="2" id="KW-0547">Nucleotide-binding</keyword>
<dbReference type="Proteomes" id="UP000006755">
    <property type="component" value="Unassembled WGS sequence"/>
</dbReference>
<dbReference type="eggNOG" id="COG0737">
    <property type="taxonomic scope" value="Bacteria"/>
</dbReference>
<dbReference type="GO" id="GO:0000166">
    <property type="term" value="F:nucleotide binding"/>
    <property type="evidence" value="ECO:0007669"/>
    <property type="project" value="UniProtKB-KW"/>
</dbReference>
<feature type="domain" description="Calcineurin-like phosphoesterase" evidence="3">
    <location>
        <begin position="36"/>
        <end position="269"/>
    </location>
</feature>
<evidence type="ECO:0000259" key="4">
    <source>
        <dbReference type="Pfam" id="PF02872"/>
    </source>
</evidence>
<dbReference type="InterPro" id="IPR004843">
    <property type="entry name" value="Calcineurin-like_PHP"/>
</dbReference>
<sequence>MKPHPWKVAPWLLLSLLAGCQSDTQDTPEAPLTLAIAHINDTHSHFDGGLLDFNAGSLAVRAPVGGYPRVKAQSLKVRQWAHEQGLPFLFLHGGDAFQGSLYFTNFKGQANAALLNDMGLDAMVVGNHEFDLGNEPLAQFIGKAQFPVLASNMDLSREDQAKAHPLAKLGNFVHYDAKAGQGGYLIKTVNGQQVGLFGLVLEDAKVITSPDQDVDFHGEVATAKGIVAALKAKGVDKVVMLSHIGLVRDQAVADAVPDIDVIVGGHSHTLLGDFSNLGLAHEQDYAQMHGTTCIVQAGQYAEALGFFTVSFDSQGQVTQCQGHNTLLVGDQFSHDYGSGKKTPVSAEDKATVDAFIAANDNISLVAEDAAMRQLIDQDFKPQVEALNNQVIAQVPKTLDHVRIPGKARGGAPLPVHGSEVAPLIAESMYQNLKAMNNAVDVTIQNSGGVRDAIKEGKLTVGLVAGGLLPFSNPLVTFKLKGSDLAAALEGAIDNAVDADGIMGTGDGAFPYTGHLRFTYDGNQPRGQRLTVVELLDDASGQWQPLDPAQVYKVGSTAFTASGKEGYLALLHRLPGSYVDTGYLDNAAFIDFAKAQGTLKPLPYQVVTYQAKGQ</sequence>
<dbReference type="GO" id="GO:0008768">
    <property type="term" value="F:UDP-sugar diphosphatase activity"/>
    <property type="evidence" value="ECO:0007669"/>
    <property type="project" value="TreeGrafter"/>
</dbReference>
<evidence type="ECO:0000259" key="3">
    <source>
        <dbReference type="Pfam" id="PF00149"/>
    </source>
</evidence>
<accession>K2J802</accession>
<keyword evidence="6" id="KW-1185">Reference proteome</keyword>
<dbReference type="InterPro" id="IPR006179">
    <property type="entry name" value="5_nucleotidase/apyrase"/>
</dbReference>
<organism evidence="5 6">
    <name type="scientific">Gallaecimonas xiamenensis 3-C-1</name>
    <dbReference type="NCBI Taxonomy" id="745411"/>
    <lineage>
        <taxon>Bacteria</taxon>
        <taxon>Pseudomonadati</taxon>
        <taxon>Pseudomonadota</taxon>
        <taxon>Gammaproteobacteria</taxon>
        <taxon>Enterobacterales</taxon>
        <taxon>Gallaecimonadaceae</taxon>
        <taxon>Gallaecimonas</taxon>
    </lineage>
</organism>
<dbReference type="SUPFAM" id="SSF55816">
    <property type="entry name" value="5'-nucleotidase (syn. UDP-sugar hydrolase), C-terminal domain"/>
    <property type="match status" value="1"/>
</dbReference>
<dbReference type="Gene3D" id="3.90.780.10">
    <property type="entry name" value="5'-Nucleotidase, C-terminal domain"/>
    <property type="match status" value="1"/>
</dbReference>
<evidence type="ECO:0000313" key="6">
    <source>
        <dbReference type="Proteomes" id="UP000006755"/>
    </source>
</evidence>
<comment type="caution">
    <text evidence="5">The sequence shown here is derived from an EMBL/GenBank/DDBJ whole genome shotgun (WGS) entry which is preliminary data.</text>
</comment>
<dbReference type="PATRIC" id="fig|745411.4.peg.2661"/>
<dbReference type="EMBL" id="AMRI01000019">
    <property type="protein sequence ID" value="EKE71012.1"/>
    <property type="molecule type" value="Genomic_DNA"/>
</dbReference>
<dbReference type="PANTHER" id="PTHR11575">
    <property type="entry name" value="5'-NUCLEOTIDASE-RELATED"/>
    <property type="match status" value="1"/>
</dbReference>
<dbReference type="PRINTS" id="PR01607">
    <property type="entry name" value="APYRASEFAMLY"/>
</dbReference>
<evidence type="ECO:0000256" key="2">
    <source>
        <dbReference type="RuleBase" id="RU362119"/>
    </source>
</evidence>
<dbReference type="PANTHER" id="PTHR11575:SF24">
    <property type="entry name" value="5'-NUCLEOTIDASE"/>
    <property type="match status" value="1"/>
</dbReference>
<dbReference type="Gene3D" id="3.60.21.10">
    <property type="match status" value="1"/>
</dbReference>
<keyword evidence="1" id="KW-0732">Signal</keyword>
<reference evidence="5 6" key="1">
    <citation type="journal article" date="2012" name="J. Bacteriol.">
        <title>Genome Sequence of Gallaecimonas xiamenensis Type Strain 3-C-1.</title>
        <authorList>
            <person name="Lai Q."/>
            <person name="Wang L."/>
            <person name="Wang W."/>
            <person name="Shao Z."/>
        </authorList>
    </citation>
    <scope>NUCLEOTIDE SEQUENCE [LARGE SCALE GENOMIC DNA]</scope>
    <source>
        <strain evidence="5 6">3-C-1</strain>
    </source>
</reference>
<dbReference type="GO" id="GO:0030288">
    <property type="term" value="C:outer membrane-bounded periplasmic space"/>
    <property type="evidence" value="ECO:0007669"/>
    <property type="project" value="TreeGrafter"/>
</dbReference>
<keyword evidence="2" id="KW-0378">Hydrolase</keyword>
<dbReference type="GO" id="GO:0009166">
    <property type="term" value="P:nucleotide catabolic process"/>
    <property type="evidence" value="ECO:0007669"/>
    <property type="project" value="InterPro"/>
</dbReference>
<dbReference type="SUPFAM" id="SSF56300">
    <property type="entry name" value="Metallo-dependent phosphatases"/>
    <property type="match status" value="1"/>
</dbReference>
<proteinExistence type="inferred from homology"/>
<gene>
    <name evidence="5" type="ORF">B3C1_13489</name>
</gene>
<name>K2J802_9GAMM</name>
<dbReference type="GO" id="GO:0008253">
    <property type="term" value="F:5'-nucleotidase activity"/>
    <property type="evidence" value="ECO:0007669"/>
    <property type="project" value="TreeGrafter"/>
</dbReference>